<organism evidence="1">
    <name type="scientific">marine sediment metagenome</name>
    <dbReference type="NCBI Taxonomy" id="412755"/>
    <lineage>
        <taxon>unclassified sequences</taxon>
        <taxon>metagenomes</taxon>
        <taxon>ecological metagenomes</taxon>
    </lineage>
</organism>
<reference evidence="1" key="1">
    <citation type="journal article" date="2015" name="Nature">
        <title>Complex archaea that bridge the gap between prokaryotes and eukaryotes.</title>
        <authorList>
            <person name="Spang A."/>
            <person name="Saw J.H."/>
            <person name="Jorgensen S.L."/>
            <person name="Zaremba-Niedzwiedzka K."/>
            <person name="Martijn J."/>
            <person name="Lind A.E."/>
            <person name="van Eijk R."/>
            <person name="Schleper C."/>
            <person name="Guy L."/>
            <person name="Ettema T.J."/>
        </authorList>
    </citation>
    <scope>NUCLEOTIDE SEQUENCE</scope>
</reference>
<dbReference type="AlphaFoldDB" id="A0A0F8Z758"/>
<feature type="non-terminal residue" evidence="1">
    <location>
        <position position="58"/>
    </location>
</feature>
<gene>
    <name evidence="1" type="ORF">LCGC14_2809520</name>
</gene>
<name>A0A0F8Z758_9ZZZZ</name>
<sequence>METGRKEIDEEKEKKDAIWIVNEKTGVRKLSHRAASEILKEETKFITVGKKIKDIYYY</sequence>
<comment type="caution">
    <text evidence="1">The sequence shown here is derived from an EMBL/GenBank/DDBJ whole genome shotgun (WGS) entry which is preliminary data.</text>
</comment>
<protein>
    <submittedName>
        <fullName evidence="1">Uncharacterized protein</fullName>
    </submittedName>
</protein>
<dbReference type="EMBL" id="LAZR01052949">
    <property type="protein sequence ID" value="KKK81830.1"/>
    <property type="molecule type" value="Genomic_DNA"/>
</dbReference>
<evidence type="ECO:0000313" key="1">
    <source>
        <dbReference type="EMBL" id="KKK81830.1"/>
    </source>
</evidence>
<proteinExistence type="predicted"/>
<accession>A0A0F8Z758</accession>